<dbReference type="EMBL" id="MQWB01000010">
    <property type="protein sequence ID" value="OZC01498.1"/>
    <property type="molecule type" value="Genomic_DNA"/>
</dbReference>
<dbReference type="Pfam" id="PF19663">
    <property type="entry name" value="DUF6166"/>
    <property type="match status" value="1"/>
</dbReference>
<comment type="caution">
    <text evidence="1">The sequence shown here is derived from an EMBL/GenBank/DDBJ whole genome shotgun (WGS) entry which is preliminary data.</text>
</comment>
<evidence type="ECO:0000313" key="2">
    <source>
        <dbReference type="Proteomes" id="UP000216446"/>
    </source>
</evidence>
<reference evidence="1 2" key="1">
    <citation type="submission" date="2016-11" db="EMBL/GenBank/DDBJ databases">
        <title>Study of marine rhodopsin-containing bacteria.</title>
        <authorList>
            <person name="Yoshizawa S."/>
            <person name="Kumagai Y."/>
            <person name="Kogure K."/>
        </authorList>
    </citation>
    <scope>NUCLEOTIDE SEQUENCE [LARGE SCALE GENOMIC DNA]</scope>
    <source>
        <strain evidence="1 2">SG-29</strain>
    </source>
</reference>
<name>A0A259TVC4_9BACT</name>
<dbReference type="InterPro" id="IPR046164">
    <property type="entry name" value="DUF6166"/>
</dbReference>
<proteinExistence type="predicted"/>
<sequence length="96" mass="10397">MTGDAEDIVLWRTLEGEAHVSVPHVARHSPTGFEWGYGGSGPADLARSILLALLDEPTADALYQRFKQDVVTTVPEAGGVLRAADIRAWVEHARTC</sequence>
<protein>
    <submittedName>
        <fullName evidence="1">Uncharacterized protein</fullName>
    </submittedName>
</protein>
<dbReference type="OrthoDB" id="961276at2"/>
<accession>A0A259TVC4</accession>
<dbReference type="AlphaFoldDB" id="A0A259TVC4"/>
<gene>
    <name evidence="1" type="ORF">BSZ36_17310</name>
</gene>
<evidence type="ECO:0000313" key="1">
    <source>
        <dbReference type="EMBL" id="OZC01498.1"/>
    </source>
</evidence>
<organism evidence="1 2">
    <name type="scientific">Rubricoccus marinus</name>
    <dbReference type="NCBI Taxonomy" id="716817"/>
    <lineage>
        <taxon>Bacteria</taxon>
        <taxon>Pseudomonadati</taxon>
        <taxon>Rhodothermota</taxon>
        <taxon>Rhodothermia</taxon>
        <taxon>Rhodothermales</taxon>
        <taxon>Rubricoccaceae</taxon>
        <taxon>Rubricoccus</taxon>
    </lineage>
</organism>
<keyword evidence="2" id="KW-1185">Reference proteome</keyword>
<dbReference type="Proteomes" id="UP000216446">
    <property type="component" value="Unassembled WGS sequence"/>
</dbReference>
<dbReference type="InParanoid" id="A0A259TVC4"/>